<name>A0A0N4UNY8_DRAME</name>
<evidence type="ECO:0000313" key="5">
    <source>
        <dbReference type="WBParaSite" id="DME_0000965101-mRNA-1"/>
    </source>
</evidence>
<proteinExistence type="predicted"/>
<reference evidence="2 4" key="2">
    <citation type="submission" date="2018-11" db="EMBL/GenBank/DDBJ databases">
        <authorList>
            <consortium name="Pathogen Informatics"/>
        </authorList>
    </citation>
    <scope>NUCLEOTIDE SEQUENCE [LARGE SCALE GENOMIC DNA]</scope>
</reference>
<protein>
    <submittedName>
        <fullName evidence="5">Secreted protein</fullName>
    </submittedName>
</protein>
<dbReference type="AlphaFoldDB" id="A0A0N4UNY8"/>
<accession>A0A0N4UNY8</accession>
<dbReference type="WBParaSite" id="DME_0000965101-mRNA-1">
    <property type="protein sequence ID" value="DME_0000965101-mRNA-1"/>
    <property type="gene ID" value="DME_0000965101"/>
</dbReference>
<dbReference type="Proteomes" id="UP000038040">
    <property type="component" value="Unplaced"/>
</dbReference>
<evidence type="ECO:0000313" key="2">
    <source>
        <dbReference type="EMBL" id="VDN53328.1"/>
    </source>
</evidence>
<evidence type="ECO:0000313" key="4">
    <source>
        <dbReference type="Proteomes" id="UP000274756"/>
    </source>
</evidence>
<feature type="signal peptide" evidence="1">
    <location>
        <begin position="1"/>
        <end position="17"/>
    </location>
</feature>
<keyword evidence="4" id="KW-1185">Reference proteome</keyword>
<reference evidence="5" key="1">
    <citation type="submission" date="2017-02" db="UniProtKB">
        <authorList>
            <consortium name="WormBaseParasite"/>
        </authorList>
    </citation>
    <scope>IDENTIFICATION</scope>
</reference>
<organism evidence="3 5">
    <name type="scientific">Dracunculus medinensis</name>
    <name type="common">Guinea worm</name>
    <dbReference type="NCBI Taxonomy" id="318479"/>
    <lineage>
        <taxon>Eukaryota</taxon>
        <taxon>Metazoa</taxon>
        <taxon>Ecdysozoa</taxon>
        <taxon>Nematoda</taxon>
        <taxon>Chromadorea</taxon>
        <taxon>Rhabditida</taxon>
        <taxon>Spirurina</taxon>
        <taxon>Dracunculoidea</taxon>
        <taxon>Dracunculidae</taxon>
        <taxon>Dracunculus</taxon>
    </lineage>
</organism>
<keyword evidence="1" id="KW-0732">Signal</keyword>
<evidence type="ECO:0000256" key="1">
    <source>
        <dbReference type="SAM" id="SignalP"/>
    </source>
</evidence>
<feature type="chain" id="PRO_5041042886" evidence="1">
    <location>
        <begin position="18"/>
        <end position="79"/>
    </location>
</feature>
<sequence length="79" mass="8411">MLFHFYWIVCLLHGVKGGNDVPIAECNKGVPNAGMIRQRPTVDPQLCAHIDTPACNAIFEIKGIAAGGIAATIQSHSNP</sequence>
<gene>
    <name evidence="2" type="ORF">DME_LOCUS3301</name>
</gene>
<evidence type="ECO:0000313" key="3">
    <source>
        <dbReference type="Proteomes" id="UP000038040"/>
    </source>
</evidence>
<dbReference type="Proteomes" id="UP000274756">
    <property type="component" value="Unassembled WGS sequence"/>
</dbReference>
<dbReference type="EMBL" id="UYYG01000121">
    <property type="protein sequence ID" value="VDN53328.1"/>
    <property type="molecule type" value="Genomic_DNA"/>
</dbReference>